<dbReference type="EMBL" id="JAMZEL010000001">
    <property type="protein sequence ID" value="MCP1381915.1"/>
    <property type="molecule type" value="Genomic_DNA"/>
</dbReference>
<evidence type="ECO:0000313" key="1">
    <source>
        <dbReference type="EMBL" id="MCP1381915.1"/>
    </source>
</evidence>
<accession>A0ABT1FJG7</accession>
<dbReference type="RefSeq" id="WP_253525927.1">
    <property type="nucleotide sequence ID" value="NZ_JAMZEL010000001.1"/>
</dbReference>
<comment type="caution">
    <text evidence="1">The sequence shown here is derived from an EMBL/GenBank/DDBJ whole genome shotgun (WGS) entry which is preliminary data.</text>
</comment>
<sequence>MKYVRVQATAEVVISKVFKVSDEYEIRGSTPHEVYDELHQQFGDPDEPNLTVGDIDLYDYGVSFGQFMGFEQVTVTNEENPREPVRVIEEPYPVLTKSEEVRKYLSNFFGIIDKEGFEIVYGLIFTDEEWNEFLDHMRENGRNSLDKWLNEDIENWRFSRRNGGNLNQAA</sequence>
<evidence type="ECO:0000313" key="2">
    <source>
        <dbReference type="Proteomes" id="UP001204772"/>
    </source>
</evidence>
<keyword evidence="2" id="KW-1185">Reference proteome</keyword>
<reference evidence="1 2" key="1">
    <citation type="submission" date="2022-06" db="EMBL/GenBank/DDBJ databases">
        <title>Runella sp. S5 genome sequencing.</title>
        <authorList>
            <person name="Park S."/>
        </authorList>
    </citation>
    <scope>NUCLEOTIDE SEQUENCE [LARGE SCALE GENOMIC DNA]</scope>
    <source>
        <strain evidence="1 2">S5</strain>
    </source>
</reference>
<dbReference type="Proteomes" id="UP001204772">
    <property type="component" value="Unassembled WGS sequence"/>
</dbReference>
<gene>
    <name evidence="1" type="ORF">NCI00_05735</name>
</gene>
<name>A0ABT1FJG7_9BACT</name>
<organism evidence="1 2">
    <name type="scientific">Runella salmonicolor</name>
    <dbReference type="NCBI Taxonomy" id="2950278"/>
    <lineage>
        <taxon>Bacteria</taxon>
        <taxon>Pseudomonadati</taxon>
        <taxon>Bacteroidota</taxon>
        <taxon>Cytophagia</taxon>
        <taxon>Cytophagales</taxon>
        <taxon>Spirosomataceae</taxon>
        <taxon>Runella</taxon>
    </lineage>
</organism>
<proteinExistence type="predicted"/>
<protein>
    <submittedName>
        <fullName evidence="1">Uncharacterized protein</fullName>
    </submittedName>
</protein>